<evidence type="ECO:0000313" key="6">
    <source>
        <dbReference type="EMBL" id="MBP1931728.1"/>
    </source>
</evidence>
<dbReference type="InterPro" id="IPR000669">
    <property type="entry name" value="Mannitol_DH"/>
</dbReference>
<comment type="catalytic activity">
    <reaction evidence="3">
        <text>D-mannitol 1-phosphate + NAD(+) = beta-D-fructose 6-phosphate + NADH + H(+)</text>
        <dbReference type="Rhea" id="RHEA:19661"/>
        <dbReference type="ChEBI" id="CHEBI:15378"/>
        <dbReference type="ChEBI" id="CHEBI:57540"/>
        <dbReference type="ChEBI" id="CHEBI:57634"/>
        <dbReference type="ChEBI" id="CHEBI:57945"/>
        <dbReference type="ChEBI" id="CHEBI:61381"/>
        <dbReference type="EC" id="1.1.1.17"/>
    </reaction>
</comment>
<dbReference type="Pfam" id="PF01232">
    <property type="entry name" value="Mannitol_dh"/>
    <property type="match status" value="1"/>
</dbReference>
<gene>
    <name evidence="6" type="ORF">J2Z37_001729</name>
</gene>
<evidence type="ECO:0000256" key="1">
    <source>
        <dbReference type="ARBA" id="ARBA00023002"/>
    </source>
</evidence>
<dbReference type="PANTHER" id="PTHR30524">
    <property type="entry name" value="MANNITOL-1-PHOSPHATE 5-DEHYDROGENASE"/>
    <property type="match status" value="1"/>
</dbReference>
<dbReference type="Proteomes" id="UP001519343">
    <property type="component" value="Unassembled WGS sequence"/>
</dbReference>
<reference evidence="6 7" key="1">
    <citation type="submission" date="2021-03" db="EMBL/GenBank/DDBJ databases">
        <title>Genomic Encyclopedia of Type Strains, Phase IV (KMG-IV): sequencing the most valuable type-strain genomes for metagenomic binning, comparative biology and taxonomic classification.</title>
        <authorList>
            <person name="Goeker M."/>
        </authorList>
    </citation>
    <scope>NUCLEOTIDE SEQUENCE [LARGE SCALE GENOMIC DNA]</scope>
    <source>
        <strain evidence="6 7">DSM 24738</strain>
    </source>
</reference>
<evidence type="ECO:0000259" key="5">
    <source>
        <dbReference type="Pfam" id="PF08125"/>
    </source>
</evidence>
<dbReference type="PANTHER" id="PTHR30524:SF0">
    <property type="entry name" value="ALTRONATE OXIDOREDUCTASE-RELATED"/>
    <property type="match status" value="1"/>
</dbReference>
<dbReference type="SUPFAM" id="SSF48179">
    <property type="entry name" value="6-phosphogluconate dehydrogenase C-terminal domain-like"/>
    <property type="match status" value="1"/>
</dbReference>
<proteinExistence type="predicted"/>
<dbReference type="InterPro" id="IPR036291">
    <property type="entry name" value="NAD(P)-bd_dom_sf"/>
</dbReference>
<feature type="domain" description="Mannitol dehydrogenase N-terminal" evidence="4">
    <location>
        <begin position="21"/>
        <end position="257"/>
    </location>
</feature>
<dbReference type="NCBIfam" id="NF002969">
    <property type="entry name" value="PRK03643.1"/>
    <property type="match status" value="1"/>
</dbReference>
<dbReference type="PRINTS" id="PR00084">
    <property type="entry name" value="MTLDHDRGNASE"/>
</dbReference>
<dbReference type="Gene3D" id="1.10.1040.10">
    <property type="entry name" value="N-(1-d-carboxylethyl)-l-norvaline Dehydrogenase, domain 2"/>
    <property type="match status" value="1"/>
</dbReference>
<dbReference type="SUPFAM" id="SSF51735">
    <property type="entry name" value="NAD(P)-binding Rossmann-fold domains"/>
    <property type="match status" value="1"/>
</dbReference>
<evidence type="ECO:0000256" key="3">
    <source>
        <dbReference type="ARBA" id="ARBA00048615"/>
    </source>
</evidence>
<dbReference type="EC" id="1.1.1.58" evidence="6"/>
<keyword evidence="1 6" id="KW-0560">Oxidoreductase</keyword>
<dbReference type="InterPro" id="IPR008927">
    <property type="entry name" value="6-PGluconate_DH-like_C_sf"/>
</dbReference>
<dbReference type="EMBL" id="JAGGKT010000003">
    <property type="protein sequence ID" value="MBP1931728.1"/>
    <property type="molecule type" value="Genomic_DNA"/>
</dbReference>
<keyword evidence="2" id="KW-0520">NAD</keyword>
<comment type="caution">
    <text evidence="6">The sequence shown here is derived from an EMBL/GenBank/DDBJ whole genome shotgun (WGS) entry which is preliminary data.</text>
</comment>
<evidence type="ECO:0000256" key="2">
    <source>
        <dbReference type="ARBA" id="ARBA00023027"/>
    </source>
</evidence>
<organism evidence="6 7">
    <name type="scientific">Ammoniphilus resinae</name>
    <dbReference type="NCBI Taxonomy" id="861532"/>
    <lineage>
        <taxon>Bacteria</taxon>
        <taxon>Bacillati</taxon>
        <taxon>Bacillota</taxon>
        <taxon>Bacilli</taxon>
        <taxon>Bacillales</taxon>
        <taxon>Paenibacillaceae</taxon>
        <taxon>Aneurinibacillus group</taxon>
        <taxon>Ammoniphilus</taxon>
    </lineage>
</organism>
<dbReference type="Pfam" id="PF08125">
    <property type="entry name" value="Mannitol_dh_C"/>
    <property type="match status" value="1"/>
</dbReference>
<dbReference type="GO" id="GO:0009026">
    <property type="term" value="F:tagaturonate reductase activity"/>
    <property type="evidence" value="ECO:0007669"/>
    <property type="project" value="UniProtKB-EC"/>
</dbReference>
<evidence type="ECO:0000259" key="4">
    <source>
        <dbReference type="Pfam" id="PF01232"/>
    </source>
</evidence>
<dbReference type="InterPro" id="IPR013131">
    <property type="entry name" value="Mannitol_DH_N"/>
</dbReference>
<dbReference type="InterPro" id="IPR013118">
    <property type="entry name" value="Mannitol_DH_C"/>
</dbReference>
<feature type="domain" description="Mannitol dehydrogenase C-terminal" evidence="5">
    <location>
        <begin position="276"/>
        <end position="437"/>
    </location>
</feature>
<keyword evidence="7" id="KW-1185">Reference proteome</keyword>
<name>A0ABS4GN70_9BACL</name>
<evidence type="ECO:0000313" key="7">
    <source>
        <dbReference type="Proteomes" id="UP001519343"/>
    </source>
</evidence>
<sequence>MMNRLSKELFPDIIEEALPDRIIQFGEGNFLRGFIDWMVHQLNKQGLFNGRIVAVQPTPHGKVVPKLNAQDGLYTLILRGLENGRIVEKVEIISSVSRGIDPYKDWPKVLEVACNPEIDFVFSNTTEAGLVYLKETFEPQKCPISFPGKLTAFLYHRFQTFEGSPDAGLTILPCELVEGNGHLLRKLVLRHSEEWGLELRFLEWVEKHVQFCNTLVDRIITGYPAEEMDYLRIKLGYDDELLTVGEPYHLFAIEAPPETADALPFLQIGLNVHWGDIRPFHHLKVRILNGAHTMFFSAALLAGKNTVVEAMQDDILRSYLLQGIYREVLPCLEVGMDQKKAFADSVMERLSNPFNQHRLLDIALHSVSKFKVRLLPTLLETVSVQHKLPAAVAFSLASLIAYYQNVHLDENGSIVFERERESYVLRDDLITVNFLKQAWLCYDGSDRSLQDLISYIFAQHTFWGLDLNTIPDLSQIVFKYLKGILRDGVIKALQRELLS</sequence>
<accession>A0ABS4GN70</accession>
<protein>
    <submittedName>
        <fullName evidence="6">Tagaturonate reductase</fullName>
        <ecNumber evidence="6">1.1.1.58</ecNumber>
    </submittedName>
</protein>
<dbReference type="InterPro" id="IPR013328">
    <property type="entry name" value="6PGD_dom2"/>
</dbReference>
<dbReference type="Gene3D" id="3.40.50.720">
    <property type="entry name" value="NAD(P)-binding Rossmann-like Domain"/>
    <property type="match status" value="1"/>
</dbReference>